<organism evidence="1 2">
    <name type="scientific">Candidatus Methylacidithermus pantelleriae</name>
    <dbReference type="NCBI Taxonomy" id="2744239"/>
    <lineage>
        <taxon>Bacteria</taxon>
        <taxon>Pseudomonadati</taxon>
        <taxon>Verrucomicrobiota</taxon>
        <taxon>Methylacidiphilae</taxon>
        <taxon>Methylacidiphilales</taxon>
        <taxon>Methylacidiphilaceae</taxon>
        <taxon>Candidatus Methylacidithermus</taxon>
    </lineage>
</organism>
<name>A0A8J2BLX0_9BACT</name>
<accession>A0A8J2BLX0</accession>
<evidence type="ECO:0000313" key="1">
    <source>
        <dbReference type="EMBL" id="CAF0697736.1"/>
    </source>
</evidence>
<evidence type="ECO:0000313" key="2">
    <source>
        <dbReference type="Proteomes" id="UP000663859"/>
    </source>
</evidence>
<gene>
    <name evidence="1" type="ORF">MPNT_230001</name>
</gene>
<comment type="caution">
    <text evidence="1">The sequence shown here is derived from an EMBL/GenBank/DDBJ whole genome shotgun (WGS) entry which is preliminary data.</text>
</comment>
<protein>
    <submittedName>
        <fullName evidence="1">Uncharacterized protein</fullName>
    </submittedName>
</protein>
<keyword evidence="2" id="KW-1185">Reference proteome</keyword>
<reference evidence="1" key="1">
    <citation type="submission" date="2021-02" db="EMBL/GenBank/DDBJ databases">
        <authorList>
            <person name="Cremers G."/>
            <person name="Picone N."/>
        </authorList>
    </citation>
    <scope>NUCLEOTIDE SEQUENCE</scope>
    <source>
        <strain evidence="1">PQ17</strain>
    </source>
</reference>
<dbReference type="AlphaFoldDB" id="A0A8J2BLX0"/>
<proteinExistence type="predicted"/>
<sequence>MLLRRPVPEIVVSGGQYVLTEVICGLAMCQMVRFGVFVPLTG</sequence>
<dbReference type="EMBL" id="CAJNOB010000016">
    <property type="protein sequence ID" value="CAF0697736.1"/>
    <property type="molecule type" value="Genomic_DNA"/>
</dbReference>
<dbReference type="Proteomes" id="UP000663859">
    <property type="component" value="Unassembled WGS sequence"/>
</dbReference>